<evidence type="ECO:0000259" key="1">
    <source>
        <dbReference type="SMART" id="SM01321"/>
    </source>
</evidence>
<dbReference type="PANTHER" id="PTHR34322">
    <property type="entry name" value="TRANSPOSASE, Y1_TNP DOMAIN-CONTAINING"/>
    <property type="match status" value="1"/>
</dbReference>
<dbReference type="GO" id="GO:0004803">
    <property type="term" value="F:transposase activity"/>
    <property type="evidence" value="ECO:0007669"/>
    <property type="project" value="InterPro"/>
</dbReference>
<dbReference type="Gene3D" id="3.30.70.1290">
    <property type="entry name" value="Transposase IS200-like"/>
    <property type="match status" value="1"/>
</dbReference>
<dbReference type="EMBL" id="MFMU01000010">
    <property type="protein sequence ID" value="OGG93214.1"/>
    <property type="molecule type" value="Genomic_DNA"/>
</dbReference>
<evidence type="ECO:0000313" key="3">
    <source>
        <dbReference type="Proteomes" id="UP000176867"/>
    </source>
</evidence>
<dbReference type="SMART" id="SM01321">
    <property type="entry name" value="Y1_Tnp"/>
    <property type="match status" value="1"/>
</dbReference>
<accession>A0A1F6G515</accession>
<proteinExistence type="predicted"/>
<dbReference type="AlphaFoldDB" id="A0A1F6G515"/>
<evidence type="ECO:0000313" key="2">
    <source>
        <dbReference type="EMBL" id="OGG93214.1"/>
    </source>
</evidence>
<gene>
    <name evidence="2" type="ORF">A2609_00450</name>
</gene>
<sequence length="219" mass="26019">MQRSHVISEGEYYHLYNRGVEKRNTFLTKQDYNRFRRLLYMANSIESFIFRDIERKILKDIDRGKPLVAIAAWVLMPNHFHILVKEIAEGGIAAFMQKLCTGYSSYFNKRHDRVGPLFQGRYKSQHIEDDIHLNYLFAYIHLNPIKLIDPNWKEQGIADIAKTKEFLSTYEYSSYPSYVDASREENVLISRNEFPEYFIDQKDFDDFHNDFLNFSNTGT</sequence>
<dbReference type="GO" id="GO:0003677">
    <property type="term" value="F:DNA binding"/>
    <property type="evidence" value="ECO:0007669"/>
    <property type="project" value="InterPro"/>
</dbReference>
<dbReference type="PANTHER" id="PTHR34322:SF2">
    <property type="entry name" value="TRANSPOSASE IS200-LIKE DOMAIN-CONTAINING PROTEIN"/>
    <property type="match status" value="1"/>
</dbReference>
<dbReference type="SUPFAM" id="SSF143422">
    <property type="entry name" value="Transposase IS200-like"/>
    <property type="match status" value="1"/>
</dbReference>
<dbReference type="InterPro" id="IPR002686">
    <property type="entry name" value="Transposase_17"/>
</dbReference>
<dbReference type="InterPro" id="IPR036515">
    <property type="entry name" value="Transposase_17_sf"/>
</dbReference>
<name>A0A1F6G515_9BACT</name>
<comment type="caution">
    <text evidence="2">The sequence shown here is derived from an EMBL/GenBank/DDBJ whole genome shotgun (WGS) entry which is preliminary data.</text>
</comment>
<dbReference type="Proteomes" id="UP000176867">
    <property type="component" value="Unassembled WGS sequence"/>
</dbReference>
<organism evidence="2 3">
    <name type="scientific">Candidatus Kaiserbacteria bacterium RIFOXYD1_FULL_47_14</name>
    <dbReference type="NCBI Taxonomy" id="1798533"/>
    <lineage>
        <taxon>Bacteria</taxon>
        <taxon>Candidatus Kaiseribacteriota</taxon>
    </lineage>
</organism>
<dbReference type="GO" id="GO:0006313">
    <property type="term" value="P:DNA transposition"/>
    <property type="evidence" value="ECO:0007669"/>
    <property type="project" value="InterPro"/>
</dbReference>
<dbReference type="STRING" id="1798533.A2609_00450"/>
<protein>
    <recommendedName>
        <fullName evidence="1">Transposase IS200-like domain-containing protein</fullName>
    </recommendedName>
</protein>
<feature type="domain" description="Transposase IS200-like" evidence="1">
    <location>
        <begin position="8"/>
        <end position="143"/>
    </location>
</feature>
<dbReference type="Pfam" id="PF01797">
    <property type="entry name" value="Y1_Tnp"/>
    <property type="match status" value="1"/>
</dbReference>
<reference evidence="2 3" key="1">
    <citation type="journal article" date="2016" name="Nat. Commun.">
        <title>Thousands of microbial genomes shed light on interconnected biogeochemical processes in an aquifer system.</title>
        <authorList>
            <person name="Anantharaman K."/>
            <person name="Brown C.T."/>
            <person name="Hug L.A."/>
            <person name="Sharon I."/>
            <person name="Castelle C.J."/>
            <person name="Probst A.J."/>
            <person name="Thomas B.C."/>
            <person name="Singh A."/>
            <person name="Wilkins M.J."/>
            <person name="Karaoz U."/>
            <person name="Brodie E.L."/>
            <person name="Williams K.H."/>
            <person name="Hubbard S.S."/>
            <person name="Banfield J.F."/>
        </authorList>
    </citation>
    <scope>NUCLEOTIDE SEQUENCE [LARGE SCALE GENOMIC DNA]</scope>
</reference>